<feature type="compositionally biased region" description="Polar residues" evidence="1">
    <location>
        <begin position="109"/>
        <end position="123"/>
    </location>
</feature>
<name>A0ABX3VS24_9MYCO</name>
<dbReference type="RefSeq" id="WP_085104859.1">
    <property type="nucleotide sequence ID" value="NZ_LQPK01000005.1"/>
</dbReference>
<evidence type="ECO:0000313" key="3">
    <source>
        <dbReference type="Proteomes" id="UP000193801"/>
    </source>
</evidence>
<feature type="compositionally biased region" description="Basic and acidic residues" evidence="1">
    <location>
        <begin position="10"/>
        <end position="22"/>
    </location>
</feature>
<feature type="compositionally biased region" description="Polar residues" evidence="1">
    <location>
        <begin position="208"/>
        <end position="217"/>
    </location>
</feature>
<evidence type="ECO:0000313" key="2">
    <source>
        <dbReference type="EMBL" id="ORW33265.1"/>
    </source>
</evidence>
<reference evidence="2 3" key="1">
    <citation type="journal article" date="2015" name="Emerg. Microbes Infect.">
        <title>Characterization of 17 strains belonging to the Mycobacterium simiae complex and description of Mycobacterium paraense sp. nov.</title>
        <authorList>
            <person name="Fusco da Costa A.R."/>
            <person name="Fedrizzi T."/>
            <person name="Lopes M.L."/>
            <person name="Pecorari M."/>
            <person name="Oliveira da Costa W.L."/>
            <person name="Giacobazzi E."/>
            <person name="da Costa Bahia J.R."/>
            <person name="De Sanctis V."/>
            <person name="Batista Lima K.V."/>
            <person name="Bertorelli R."/>
            <person name="Grottola A."/>
            <person name="Fabio A."/>
            <person name="Mariottini A."/>
            <person name="Ferretti P."/>
            <person name="Di Leva F."/>
            <person name="Fregni Serpini G."/>
            <person name="Tagliazucchi S."/>
            <person name="Rumpianesi F."/>
            <person name="Jousson O."/>
            <person name="Segata N."/>
            <person name="Tortoli E."/>
        </authorList>
    </citation>
    <scope>NUCLEOTIDE SEQUENCE [LARGE SCALE GENOMIC DNA]</scope>
    <source>
        <strain evidence="2 3">FI-07156</strain>
    </source>
</reference>
<feature type="region of interest" description="Disordered" evidence="1">
    <location>
        <begin position="205"/>
        <end position="238"/>
    </location>
</feature>
<dbReference type="EMBL" id="LQPK01000005">
    <property type="protein sequence ID" value="ORW33265.1"/>
    <property type="molecule type" value="Genomic_DNA"/>
</dbReference>
<evidence type="ECO:0000256" key="1">
    <source>
        <dbReference type="SAM" id="MobiDB-lite"/>
    </source>
</evidence>
<organism evidence="2 3">
    <name type="scientific">Mycobacterium paraense</name>
    <dbReference type="NCBI Taxonomy" id="767916"/>
    <lineage>
        <taxon>Bacteria</taxon>
        <taxon>Bacillati</taxon>
        <taxon>Actinomycetota</taxon>
        <taxon>Actinomycetes</taxon>
        <taxon>Mycobacteriales</taxon>
        <taxon>Mycobacteriaceae</taxon>
        <taxon>Mycobacterium</taxon>
        <taxon>Mycobacterium simiae complex</taxon>
    </lineage>
</organism>
<accession>A0ABX3VS24</accession>
<feature type="region of interest" description="Disordered" evidence="1">
    <location>
        <begin position="1"/>
        <end position="22"/>
    </location>
</feature>
<sequence length="238" mass="25243">MSTTKASEQGTREAQREQTAAKKFDARLRTKARNAEDAIAEVNALIGEAIEKKTYVLLGFQTWQQYVSDVISKEMPQLGAIARNSLIKFLTAKGMSRRQVATATNTSVGTVNNVANGSSQGDPANQAGKGGARKGAAQTRRNKADLAIAAIEDAVKAMDKFSQSDFDGLLSKLQAATKVVKAGRDAYVKRQRQIVADEAAKDARKAANSQGTVNGTVHPSADNEKVHVTAPAETVAAA</sequence>
<protein>
    <submittedName>
        <fullName evidence="2">Uncharacterized protein</fullName>
    </submittedName>
</protein>
<dbReference type="Proteomes" id="UP000193801">
    <property type="component" value="Unassembled WGS sequence"/>
</dbReference>
<proteinExistence type="predicted"/>
<comment type="caution">
    <text evidence="2">The sequence shown here is derived from an EMBL/GenBank/DDBJ whole genome shotgun (WGS) entry which is preliminary data.</text>
</comment>
<keyword evidence="3" id="KW-1185">Reference proteome</keyword>
<feature type="region of interest" description="Disordered" evidence="1">
    <location>
        <begin position="109"/>
        <end position="139"/>
    </location>
</feature>
<gene>
    <name evidence="2" type="ORF">AWB91_09060</name>
</gene>